<proteinExistence type="predicted"/>
<dbReference type="AlphaFoldDB" id="A0A0B2QTV5"/>
<reference evidence="1" key="1">
    <citation type="submission" date="2014-07" db="EMBL/GenBank/DDBJ databases">
        <title>Identification of a novel salt tolerance gene in wild soybean by whole-genome sequencing.</title>
        <authorList>
            <person name="Lam H.-M."/>
            <person name="Qi X."/>
            <person name="Li M.-W."/>
            <person name="Liu X."/>
            <person name="Xie M."/>
            <person name="Ni M."/>
            <person name="Xu X."/>
        </authorList>
    </citation>
    <scope>NUCLEOTIDE SEQUENCE [LARGE SCALE GENOMIC DNA]</scope>
    <source>
        <tissue evidence="1">Root</tissue>
    </source>
</reference>
<dbReference type="EMBL" id="KN654844">
    <property type="protein sequence ID" value="KHN24935.1"/>
    <property type="molecule type" value="Genomic_DNA"/>
</dbReference>
<organism evidence="1">
    <name type="scientific">Glycine soja</name>
    <name type="common">Wild soybean</name>
    <dbReference type="NCBI Taxonomy" id="3848"/>
    <lineage>
        <taxon>Eukaryota</taxon>
        <taxon>Viridiplantae</taxon>
        <taxon>Streptophyta</taxon>
        <taxon>Embryophyta</taxon>
        <taxon>Tracheophyta</taxon>
        <taxon>Spermatophyta</taxon>
        <taxon>Magnoliopsida</taxon>
        <taxon>eudicotyledons</taxon>
        <taxon>Gunneridae</taxon>
        <taxon>Pentapetalae</taxon>
        <taxon>rosids</taxon>
        <taxon>fabids</taxon>
        <taxon>Fabales</taxon>
        <taxon>Fabaceae</taxon>
        <taxon>Papilionoideae</taxon>
        <taxon>50 kb inversion clade</taxon>
        <taxon>NPAAA clade</taxon>
        <taxon>indigoferoid/millettioid clade</taxon>
        <taxon>Phaseoleae</taxon>
        <taxon>Glycine</taxon>
        <taxon>Glycine subgen. Soja</taxon>
    </lineage>
</organism>
<gene>
    <name evidence="1" type="ORF">glysoja_027049</name>
</gene>
<name>A0A0B2QTV5_GLYSO</name>
<evidence type="ECO:0000313" key="1">
    <source>
        <dbReference type="EMBL" id="KHN24935.1"/>
    </source>
</evidence>
<dbReference type="Proteomes" id="UP000053555">
    <property type="component" value="Unassembled WGS sequence"/>
</dbReference>
<sequence length="37" mass="4090">MDCCVTFFPFLSPLPASLISSFGGYPQRCSTVKVSRF</sequence>
<protein>
    <submittedName>
        <fullName evidence="1">Uncharacterized protein</fullName>
    </submittedName>
</protein>
<accession>A0A0B2QTV5</accession>